<dbReference type="InterPro" id="IPR038135">
    <property type="entry name" value="Methylthiotransferase_N_sf"/>
</dbReference>
<dbReference type="PROSITE" id="PS51918">
    <property type="entry name" value="RADICAL_SAM"/>
    <property type="match status" value="1"/>
</dbReference>
<dbReference type="SFLD" id="SFLDF00273">
    <property type="entry name" value="(dimethylallyl)adenosine_tRNA"/>
    <property type="match status" value="1"/>
</dbReference>
<dbReference type="InterPro" id="IPR023404">
    <property type="entry name" value="rSAM_horseshoe"/>
</dbReference>
<evidence type="ECO:0000256" key="3">
    <source>
        <dbReference type="ARBA" id="ARBA00022691"/>
    </source>
</evidence>
<keyword evidence="2" id="KW-0004">4Fe-4S</keyword>
<evidence type="ECO:0000256" key="6">
    <source>
        <dbReference type="ARBA" id="ARBA00023014"/>
    </source>
</evidence>
<dbReference type="SFLD" id="SFLDG01061">
    <property type="entry name" value="methylthiotransferase"/>
    <property type="match status" value="1"/>
</dbReference>
<feature type="domain" description="TRAM" evidence="7">
    <location>
        <begin position="376"/>
        <end position="439"/>
    </location>
</feature>
<keyword evidence="10" id="KW-0808">Transferase</keyword>
<dbReference type="GO" id="GO:0035597">
    <property type="term" value="F:tRNA-2-methylthio-N(6)-dimethylallyladenosine(37) synthase activity"/>
    <property type="evidence" value="ECO:0007669"/>
    <property type="project" value="UniProtKB-EC"/>
</dbReference>
<dbReference type="Pfam" id="PF04055">
    <property type="entry name" value="Radical_SAM"/>
    <property type="match status" value="1"/>
</dbReference>
<dbReference type="PROSITE" id="PS01278">
    <property type="entry name" value="MTTASE_RADICAL"/>
    <property type="match status" value="1"/>
</dbReference>
<dbReference type="InterPro" id="IPR006463">
    <property type="entry name" value="MiaB_methiolase"/>
</dbReference>
<feature type="domain" description="Radical SAM core" evidence="9">
    <location>
        <begin position="143"/>
        <end position="373"/>
    </location>
</feature>
<keyword evidence="5" id="KW-0408">Iron</keyword>
<dbReference type="PANTHER" id="PTHR43020">
    <property type="entry name" value="CDK5 REGULATORY SUBUNIT-ASSOCIATED PROTEIN 1"/>
    <property type="match status" value="1"/>
</dbReference>
<evidence type="ECO:0000256" key="5">
    <source>
        <dbReference type="ARBA" id="ARBA00023004"/>
    </source>
</evidence>
<dbReference type="Pfam" id="PF00919">
    <property type="entry name" value="UPF0004"/>
    <property type="match status" value="1"/>
</dbReference>
<evidence type="ECO:0000256" key="4">
    <source>
        <dbReference type="ARBA" id="ARBA00022723"/>
    </source>
</evidence>
<keyword evidence="4" id="KW-0479">Metal-binding</keyword>
<dbReference type="InterPro" id="IPR013848">
    <property type="entry name" value="Methylthiotransferase_N"/>
</dbReference>
<comment type="cofactor">
    <cofactor evidence="1">
        <name>[4Fe-4S] cluster</name>
        <dbReference type="ChEBI" id="CHEBI:49883"/>
    </cofactor>
</comment>
<dbReference type="GO" id="GO:0051539">
    <property type="term" value="F:4 iron, 4 sulfur cluster binding"/>
    <property type="evidence" value="ECO:0007669"/>
    <property type="project" value="UniProtKB-KW"/>
</dbReference>
<evidence type="ECO:0000259" key="9">
    <source>
        <dbReference type="PROSITE" id="PS51918"/>
    </source>
</evidence>
<name>A0A3B1CGL7_9ZZZZ</name>
<evidence type="ECO:0000256" key="2">
    <source>
        <dbReference type="ARBA" id="ARBA00022485"/>
    </source>
</evidence>
<evidence type="ECO:0000259" key="7">
    <source>
        <dbReference type="PROSITE" id="PS50926"/>
    </source>
</evidence>
<dbReference type="InterPro" id="IPR006638">
    <property type="entry name" value="Elp3/MiaA/NifB-like_rSAM"/>
</dbReference>
<dbReference type="EC" id="2.8.4.3" evidence="10"/>
<dbReference type="InterPro" id="IPR007197">
    <property type="entry name" value="rSAM"/>
</dbReference>
<dbReference type="Gene3D" id="3.40.50.12160">
    <property type="entry name" value="Methylthiotransferase, N-terminal domain"/>
    <property type="match status" value="1"/>
</dbReference>
<evidence type="ECO:0000259" key="8">
    <source>
        <dbReference type="PROSITE" id="PS51449"/>
    </source>
</evidence>
<dbReference type="NCBIfam" id="TIGR01574">
    <property type="entry name" value="miaB-methiolase"/>
    <property type="match status" value="1"/>
</dbReference>
<dbReference type="PANTHER" id="PTHR43020:SF2">
    <property type="entry name" value="MITOCHONDRIAL TRNA METHYLTHIOTRANSFERASE CDK5RAP1"/>
    <property type="match status" value="1"/>
</dbReference>
<dbReference type="GO" id="GO:0005829">
    <property type="term" value="C:cytosol"/>
    <property type="evidence" value="ECO:0007669"/>
    <property type="project" value="TreeGrafter"/>
</dbReference>
<dbReference type="Pfam" id="PF01938">
    <property type="entry name" value="TRAM"/>
    <property type="match status" value="1"/>
</dbReference>
<dbReference type="NCBIfam" id="TIGR00089">
    <property type="entry name" value="MiaB/RimO family radical SAM methylthiotransferase"/>
    <property type="match status" value="1"/>
</dbReference>
<organism evidence="10">
    <name type="scientific">hydrothermal vent metagenome</name>
    <dbReference type="NCBI Taxonomy" id="652676"/>
    <lineage>
        <taxon>unclassified sequences</taxon>
        <taxon>metagenomes</taxon>
        <taxon>ecological metagenomes</taxon>
    </lineage>
</organism>
<gene>
    <name evidence="10" type="ORF">MNBD_NITROSPINAE03-1014</name>
</gene>
<reference evidence="10" key="1">
    <citation type="submission" date="2018-06" db="EMBL/GenBank/DDBJ databases">
        <authorList>
            <person name="Zhirakovskaya E."/>
        </authorList>
    </citation>
    <scope>NUCLEOTIDE SEQUENCE</scope>
</reference>
<dbReference type="InterPro" id="IPR020612">
    <property type="entry name" value="Methylthiotransferase_CS"/>
</dbReference>
<proteinExistence type="inferred from homology"/>
<keyword evidence="3" id="KW-0949">S-adenosyl-L-methionine</keyword>
<evidence type="ECO:0000256" key="1">
    <source>
        <dbReference type="ARBA" id="ARBA00001966"/>
    </source>
</evidence>
<accession>A0A3B1CGL7</accession>
<dbReference type="PROSITE" id="PS50926">
    <property type="entry name" value="TRAM"/>
    <property type="match status" value="1"/>
</dbReference>
<dbReference type="Gene3D" id="3.80.30.20">
    <property type="entry name" value="tm_1862 like domain"/>
    <property type="match status" value="1"/>
</dbReference>
<sequence length="444" mass="50022">MVTVQKKKLAVVTLGCQMNKHDSERIVGLLSGEYELTQQREEADFLVVNTCSVRDKAEQKFFSLLGRLRPLKEANKKLIIGVAGCVAQDQARAIMKRESMVDLVIGPRALENIPAMLERFRRTGEPQVDTSDAGIVDDFAINRESKISAWVSIMEGCDNYCSYCIVPYTRGAERSRSPESIAEEIRSLAEQGYREVTLLGQNVNSYGSGLSKDIDFPGLLEKVDKIDGIERIRFVTSHPKDLSVKLMEAMANLPKVAPALHLPLQSGSDKILKKMNRMYTISHYYEKVEMLSEKVTDIALTTDLIVGFPGETDEDFEATYNALKNIEFYNIFLFKYSKRRGTAAAQFSDQVSAVTASERFERITQLQKKITDKKYGKWVGEEVEILVEGRSKKERARYTGRTPQNLIVHFQSDIDYTGKIINIRIGKAGKYSLDGQVENPISRG</sequence>
<dbReference type="AlphaFoldDB" id="A0A3B1CGL7"/>
<dbReference type="SUPFAM" id="SSF102114">
    <property type="entry name" value="Radical SAM enzymes"/>
    <property type="match status" value="1"/>
</dbReference>
<keyword evidence="6" id="KW-0411">Iron-sulfur</keyword>
<dbReference type="InterPro" id="IPR005839">
    <property type="entry name" value="Methylthiotransferase"/>
</dbReference>
<dbReference type="FunFam" id="3.40.50.12160:FF:000003">
    <property type="entry name" value="CDK5 regulatory subunit-associated protein 1"/>
    <property type="match status" value="1"/>
</dbReference>
<evidence type="ECO:0000313" key="10">
    <source>
        <dbReference type="EMBL" id="VAX23118.1"/>
    </source>
</evidence>
<dbReference type="GO" id="GO:0046872">
    <property type="term" value="F:metal ion binding"/>
    <property type="evidence" value="ECO:0007669"/>
    <property type="project" value="UniProtKB-KW"/>
</dbReference>
<dbReference type="InterPro" id="IPR002792">
    <property type="entry name" value="TRAM_dom"/>
</dbReference>
<protein>
    <submittedName>
        <fullName evidence="10">tRNA-i(6)A37 methylthiotransferase</fullName>
        <ecNumber evidence="10">2.8.4.3</ecNumber>
    </submittedName>
</protein>
<dbReference type="SFLD" id="SFLDS00029">
    <property type="entry name" value="Radical_SAM"/>
    <property type="match status" value="1"/>
</dbReference>
<dbReference type="CDD" id="cd01335">
    <property type="entry name" value="Radical_SAM"/>
    <property type="match status" value="1"/>
</dbReference>
<feature type="domain" description="MTTase N-terminal" evidence="8">
    <location>
        <begin position="7"/>
        <end position="122"/>
    </location>
</feature>
<dbReference type="SFLD" id="SFLDG01082">
    <property type="entry name" value="B12-binding_domain_containing"/>
    <property type="match status" value="1"/>
</dbReference>
<dbReference type="FunFam" id="3.80.30.20:FF:000001">
    <property type="entry name" value="tRNA-2-methylthio-N(6)-dimethylallyladenosine synthase 2"/>
    <property type="match status" value="1"/>
</dbReference>
<dbReference type="SMART" id="SM00729">
    <property type="entry name" value="Elp3"/>
    <property type="match status" value="1"/>
</dbReference>
<dbReference type="HAMAP" id="MF_01864">
    <property type="entry name" value="tRNA_metthiotr_MiaB"/>
    <property type="match status" value="1"/>
</dbReference>
<dbReference type="InterPro" id="IPR058240">
    <property type="entry name" value="rSAM_sf"/>
</dbReference>
<dbReference type="EMBL" id="UOGB01000261">
    <property type="protein sequence ID" value="VAX23118.1"/>
    <property type="molecule type" value="Genomic_DNA"/>
</dbReference>
<dbReference type="PROSITE" id="PS51449">
    <property type="entry name" value="MTTASE_N"/>
    <property type="match status" value="1"/>
</dbReference>